<evidence type="ECO:0000313" key="3">
    <source>
        <dbReference type="EnsemblProtists" id="EKX40814"/>
    </source>
</evidence>
<dbReference type="EMBL" id="JH993028">
    <property type="protein sequence ID" value="EKX40814.1"/>
    <property type="molecule type" value="Genomic_DNA"/>
</dbReference>
<gene>
    <name evidence="2" type="ORF">GUITHDRAFT_113082</name>
</gene>
<evidence type="ECO:0000313" key="4">
    <source>
        <dbReference type="Proteomes" id="UP000011087"/>
    </source>
</evidence>
<name>L1IY68_GUITC</name>
<dbReference type="RefSeq" id="XP_005827794.1">
    <property type="nucleotide sequence ID" value="XM_005827737.1"/>
</dbReference>
<dbReference type="GeneID" id="17297556"/>
<dbReference type="Proteomes" id="UP000011087">
    <property type="component" value="Unassembled WGS sequence"/>
</dbReference>
<sequence>MSGNDKGHLVRKRYRSKPSREDFQFGKSSSKKENVLQKNISVKHDDDDTTSQQVVNRLKQTETERQITELGKQESLRRNDLLNITNQLQSYGSNVDHVIAETLKDEISQIKISLQEIRARRNALAAASMQGMT</sequence>
<dbReference type="PaxDb" id="55529-EKX40814"/>
<evidence type="ECO:0000256" key="1">
    <source>
        <dbReference type="SAM" id="MobiDB-lite"/>
    </source>
</evidence>
<protein>
    <submittedName>
        <fullName evidence="2 3">Uncharacterized protein</fullName>
    </submittedName>
</protein>
<dbReference type="KEGG" id="gtt:GUITHDRAFT_113082"/>
<dbReference type="AlphaFoldDB" id="L1IY68"/>
<feature type="region of interest" description="Disordered" evidence="1">
    <location>
        <begin position="1"/>
        <end position="35"/>
    </location>
</feature>
<accession>L1IY68</accession>
<dbReference type="EnsemblProtists" id="EKX40814">
    <property type="protein sequence ID" value="EKX40814"/>
    <property type="gene ID" value="GUITHDRAFT_113082"/>
</dbReference>
<reference evidence="3" key="3">
    <citation type="submission" date="2016-03" db="UniProtKB">
        <authorList>
            <consortium name="EnsemblProtists"/>
        </authorList>
    </citation>
    <scope>IDENTIFICATION</scope>
</reference>
<dbReference type="PROSITE" id="PS50096">
    <property type="entry name" value="IQ"/>
    <property type="match status" value="1"/>
</dbReference>
<organism evidence="2">
    <name type="scientific">Guillardia theta (strain CCMP2712)</name>
    <name type="common">Cryptophyte</name>
    <dbReference type="NCBI Taxonomy" id="905079"/>
    <lineage>
        <taxon>Eukaryota</taxon>
        <taxon>Cryptophyceae</taxon>
        <taxon>Pyrenomonadales</taxon>
        <taxon>Geminigeraceae</taxon>
        <taxon>Guillardia</taxon>
    </lineage>
</organism>
<keyword evidence="4" id="KW-1185">Reference proteome</keyword>
<proteinExistence type="predicted"/>
<evidence type="ECO:0000313" key="2">
    <source>
        <dbReference type="EMBL" id="EKX40814.1"/>
    </source>
</evidence>
<reference evidence="4" key="2">
    <citation type="submission" date="2012-11" db="EMBL/GenBank/DDBJ databases">
        <authorList>
            <person name="Kuo A."/>
            <person name="Curtis B.A."/>
            <person name="Tanifuji G."/>
            <person name="Burki F."/>
            <person name="Gruber A."/>
            <person name="Irimia M."/>
            <person name="Maruyama S."/>
            <person name="Arias M.C."/>
            <person name="Ball S.G."/>
            <person name="Gile G.H."/>
            <person name="Hirakawa Y."/>
            <person name="Hopkins J.F."/>
            <person name="Rensing S.A."/>
            <person name="Schmutz J."/>
            <person name="Symeonidi A."/>
            <person name="Elias M."/>
            <person name="Eveleigh R.J."/>
            <person name="Herman E.K."/>
            <person name="Klute M.J."/>
            <person name="Nakayama T."/>
            <person name="Obornik M."/>
            <person name="Reyes-Prieto A."/>
            <person name="Armbrust E.V."/>
            <person name="Aves S.J."/>
            <person name="Beiko R.G."/>
            <person name="Coutinho P."/>
            <person name="Dacks J.B."/>
            <person name="Durnford D.G."/>
            <person name="Fast N.M."/>
            <person name="Green B.R."/>
            <person name="Grisdale C."/>
            <person name="Hempe F."/>
            <person name="Henrissat B."/>
            <person name="Hoppner M.P."/>
            <person name="Ishida K.-I."/>
            <person name="Kim E."/>
            <person name="Koreny L."/>
            <person name="Kroth P.G."/>
            <person name="Liu Y."/>
            <person name="Malik S.-B."/>
            <person name="Maier U.G."/>
            <person name="McRose D."/>
            <person name="Mock T."/>
            <person name="Neilson J.A."/>
            <person name="Onodera N.T."/>
            <person name="Poole A.M."/>
            <person name="Pritham E.J."/>
            <person name="Richards T.A."/>
            <person name="Rocap G."/>
            <person name="Roy S.W."/>
            <person name="Sarai C."/>
            <person name="Schaack S."/>
            <person name="Shirato S."/>
            <person name="Slamovits C.H."/>
            <person name="Spencer D.F."/>
            <person name="Suzuki S."/>
            <person name="Worden A.Z."/>
            <person name="Zauner S."/>
            <person name="Barry K."/>
            <person name="Bell C."/>
            <person name="Bharti A.K."/>
            <person name="Crow J.A."/>
            <person name="Grimwood J."/>
            <person name="Kramer R."/>
            <person name="Lindquist E."/>
            <person name="Lucas S."/>
            <person name="Salamov A."/>
            <person name="McFadden G.I."/>
            <person name="Lane C.E."/>
            <person name="Keeling P.J."/>
            <person name="Gray M.W."/>
            <person name="Grigoriev I.V."/>
            <person name="Archibald J.M."/>
        </authorList>
    </citation>
    <scope>NUCLEOTIDE SEQUENCE</scope>
    <source>
        <strain evidence="4">CCMP2712</strain>
    </source>
</reference>
<feature type="compositionally biased region" description="Basic and acidic residues" evidence="1">
    <location>
        <begin position="18"/>
        <end position="35"/>
    </location>
</feature>
<dbReference type="HOGENOM" id="CLU_1910658_0_0_1"/>
<reference evidence="2 4" key="1">
    <citation type="journal article" date="2012" name="Nature">
        <title>Algal genomes reveal evolutionary mosaicism and the fate of nucleomorphs.</title>
        <authorList>
            <consortium name="DOE Joint Genome Institute"/>
            <person name="Curtis B.A."/>
            <person name="Tanifuji G."/>
            <person name="Burki F."/>
            <person name="Gruber A."/>
            <person name="Irimia M."/>
            <person name="Maruyama S."/>
            <person name="Arias M.C."/>
            <person name="Ball S.G."/>
            <person name="Gile G.H."/>
            <person name="Hirakawa Y."/>
            <person name="Hopkins J.F."/>
            <person name="Kuo A."/>
            <person name="Rensing S.A."/>
            <person name="Schmutz J."/>
            <person name="Symeonidi A."/>
            <person name="Elias M."/>
            <person name="Eveleigh R.J."/>
            <person name="Herman E.K."/>
            <person name="Klute M.J."/>
            <person name="Nakayama T."/>
            <person name="Obornik M."/>
            <person name="Reyes-Prieto A."/>
            <person name="Armbrust E.V."/>
            <person name="Aves S.J."/>
            <person name="Beiko R.G."/>
            <person name="Coutinho P."/>
            <person name="Dacks J.B."/>
            <person name="Durnford D.G."/>
            <person name="Fast N.M."/>
            <person name="Green B.R."/>
            <person name="Grisdale C.J."/>
            <person name="Hempel F."/>
            <person name="Henrissat B."/>
            <person name="Hoppner M.P."/>
            <person name="Ishida K."/>
            <person name="Kim E."/>
            <person name="Koreny L."/>
            <person name="Kroth P.G."/>
            <person name="Liu Y."/>
            <person name="Malik S.B."/>
            <person name="Maier U.G."/>
            <person name="McRose D."/>
            <person name="Mock T."/>
            <person name="Neilson J.A."/>
            <person name="Onodera N.T."/>
            <person name="Poole A.M."/>
            <person name="Pritham E.J."/>
            <person name="Richards T.A."/>
            <person name="Rocap G."/>
            <person name="Roy S.W."/>
            <person name="Sarai C."/>
            <person name="Schaack S."/>
            <person name="Shirato S."/>
            <person name="Slamovits C.H."/>
            <person name="Spencer D.F."/>
            <person name="Suzuki S."/>
            <person name="Worden A.Z."/>
            <person name="Zauner S."/>
            <person name="Barry K."/>
            <person name="Bell C."/>
            <person name="Bharti A.K."/>
            <person name="Crow J.A."/>
            <person name="Grimwood J."/>
            <person name="Kramer R."/>
            <person name="Lindquist E."/>
            <person name="Lucas S."/>
            <person name="Salamov A."/>
            <person name="McFadden G.I."/>
            <person name="Lane C.E."/>
            <person name="Keeling P.J."/>
            <person name="Gray M.W."/>
            <person name="Grigoriev I.V."/>
            <person name="Archibald J.M."/>
        </authorList>
    </citation>
    <scope>NUCLEOTIDE SEQUENCE</scope>
    <source>
        <strain evidence="2 4">CCMP2712</strain>
    </source>
</reference>